<dbReference type="Pfam" id="PF02482">
    <property type="entry name" value="Ribosomal_S30AE"/>
    <property type="match status" value="1"/>
</dbReference>
<feature type="chain" id="PRO_5035586238" description="Sigma 54 modulation/S30EA ribosomal protein C-terminal domain-containing protein" evidence="2">
    <location>
        <begin position="22"/>
        <end position="245"/>
    </location>
</feature>
<evidence type="ECO:0000313" key="5">
    <source>
        <dbReference type="EMBL" id="CAE0626652.1"/>
    </source>
</evidence>
<accession>A0A6V1KPF4</accession>
<dbReference type="Pfam" id="PF16321">
    <property type="entry name" value="Ribosom_S30AE_C"/>
    <property type="match status" value="1"/>
</dbReference>
<dbReference type="PANTHER" id="PTHR33231">
    <property type="entry name" value="30S RIBOSOMAL PROTEIN"/>
    <property type="match status" value="1"/>
</dbReference>
<dbReference type="SUPFAM" id="SSF69754">
    <property type="entry name" value="Ribosome binding protein Y (YfiA homologue)"/>
    <property type="match status" value="1"/>
</dbReference>
<dbReference type="EMBL" id="HBIU01011950">
    <property type="protein sequence ID" value="CAE0626652.1"/>
    <property type="molecule type" value="Transcribed_RNA"/>
</dbReference>
<dbReference type="AlphaFoldDB" id="A0A6V1KPF4"/>
<keyword evidence="1" id="KW-0810">Translation regulation</keyword>
<dbReference type="NCBIfam" id="TIGR00741">
    <property type="entry name" value="yfiA"/>
    <property type="match status" value="1"/>
</dbReference>
<dbReference type="InterPro" id="IPR050574">
    <property type="entry name" value="HPF/YfiA_ribosome-assoc"/>
</dbReference>
<dbReference type="GO" id="GO:0043024">
    <property type="term" value="F:ribosomal small subunit binding"/>
    <property type="evidence" value="ECO:0007669"/>
    <property type="project" value="TreeGrafter"/>
</dbReference>
<dbReference type="Gene3D" id="3.30.160.100">
    <property type="entry name" value="Ribosome hibernation promotion factor-like"/>
    <property type="match status" value="1"/>
</dbReference>
<evidence type="ECO:0000256" key="1">
    <source>
        <dbReference type="ARBA" id="ARBA00022845"/>
    </source>
</evidence>
<organism evidence="5">
    <name type="scientific">Heterosigma akashiwo</name>
    <name type="common">Chromophytic alga</name>
    <name type="synonym">Heterosigma carterae</name>
    <dbReference type="NCBI Taxonomy" id="2829"/>
    <lineage>
        <taxon>Eukaryota</taxon>
        <taxon>Sar</taxon>
        <taxon>Stramenopiles</taxon>
        <taxon>Ochrophyta</taxon>
        <taxon>Raphidophyceae</taxon>
        <taxon>Chattonellales</taxon>
        <taxon>Chattonellaceae</taxon>
        <taxon>Heterosigma</taxon>
    </lineage>
</organism>
<dbReference type="InterPro" id="IPR032528">
    <property type="entry name" value="Ribosom_S30AE_C"/>
</dbReference>
<dbReference type="InterPro" id="IPR003489">
    <property type="entry name" value="RHF/RaiA"/>
</dbReference>
<dbReference type="HAMAP" id="MF_00839">
    <property type="entry name" value="HPF"/>
    <property type="match status" value="1"/>
</dbReference>
<dbReference type="InterPro" id="IPR038416">
    <property type="entry name" value="Ribosom_S30AE_C_sf"/>
</dbReference>
<feature type="domain" description="Sigma 54 modulation/S30EA ribosomal protein C-terminal" evidence="3">
    <location>
        <begin position="187"/>
        <end position="238"/>
    </location>
</feature>
<proteinExistence type="inferred from homology"/>
<protein>
    <recommendedName>
        <fullName evidence="3">Sigma 54 modulation/S30EA ribosomal protein C-terminal domain-containing protein</fullName>
    </recommendedName>
</protein>
<reference evidence="5" key="1">
    <citation type="submission" date="2021-01" db="EMBL/GenBank/DDBJ databases">
        <authorList>
            <person name="Corre E."/>
            <person name="Pelletier E."/>
            <person name="Niang G."/>
            <person name="Scheremetjew M."/>
            <person name="Finn R."/>
            <person name="Kale V."/>
            <person name="Holt S."/>
            <person name="Cochrane G."/>
            <person name="Meng A."/>
            <person name="Brown T."/>
            <person name="Cohen L."/>
        </authorList>
    </citation>
    <scope>NUCLEOTIDE SEQUENCE</scope>
    <source>
        <strain evidence="5">CCMP3107</strain>
    </source>
</reference>
<dbReference type="InterPro" id="IPR034694">
    <property type="entry name" value="HPF_long/plastid"/>
</dbReference>
<dbReference type="GO" id="GO:0022627">
    <property type="term" value="C:cytosolic small ribosomal subunit"/>
    <property type="evidence" value="ECO:0007669"/>
    <property type="project" value="TreeGrafter"/>
</dbReference>
<dbReference type="PANTHER" id="PTHR33231:SF1">
    <property type="entry name" value="30S RIBOSOMAL PROTEIN"/>
    <property type="match status" value="1"/>
</dbReference>
<dbReference type="Gene3D" id="3.30.505.50">
    <property type="entry name" value="Sigma 54 modulation/S30EA ribosomal protein, C-terminal domain"/>
    <property type="match status" value="1"/>
</dbReference>
<feature type="signal peptide" evidence="2">
    <location>
        <begin position="1"/>
        <end position="21"/>
    </location>
</feature>
<dbReference type="InterPro" id="IPR036567">
    <property type="entry name" value="RHF-like"/>
</dbReference>
<evidence type="ECO:0000259" key="3">
    <source>
        <dbReference type="Pfam" id="PF16321"/>
    </source>
</evidence>
<dbReference type="CDD" id="cd00552">
    <property type="entry name" value="RaiA"/>
    <property type="match status" value="1"/>
</dbReference>
<keyword evidence="2" id="KW-0732">Signal</keyword>
<sequence length="245" mass="27463">MIYSMKLLCLVLLCLCAATTAFVQGGPGLQATRAPMASLRMSASFSDKKPILVTGNNIDMTPSIKEYVEKKMNNVLSKVGGDVTKVDCHLTVDQNPRIENSHKAEITVYTKGAVVRATEQSEHMYGTIDLVSDTIFMKLRKYKEKRIDRKRGTAEARMDPVVLPEEVEDSDTEEDVYNDLDASVNMDVVKEKSFPMPPMSVEDAVVSLEYIDHDFYVFRNEKTSEVNVVYKRNSGGVGHIQPERD</sequence>
<dbReference type="GO" id="GO:0045900">
    <property type="term" value="P:negative regulation of translational elongation"/>
    <property type="evidence" value="ECO:0007669"/>
    <property type="project" value="TreeGrafter"/>
</dbReference>
<name>A0A6V1KPF4_HETAK</name>
<dbReference type="EMBL" id="HBIU01011949">
    <property type="protein sequence ID" value="CAE0626651.1"/>
    <property type="molecule type" value="Transcribed_RNA"/>
</dbReference>
<gene>
    <name evidence="4" type="ORF">HAKA00212_LOCUS5326</name>
    <name evidence="5" type="ORF">HAKA00212_LOCUS5327</name>
</gene>
<evidence type="ECO:0000313" key="4">
    <source>
        <dbReference type="EMBL" id="CAE0626651.1"/>
    </source>
</evidence>
<evidence type="ECO:0000256" key="2">
    <source>
        <dbReference type="SAM" id="SignalP"/>
    </source>
</evidence>